<comment type="catalytic activity">
    <reaction evidence="8">
        <text>L-aspartate(89)-[ribosomal protein uS12]-hydrogen + (sulfur carrier)-SH + AH2 + 2 S-adenosyl-L-methionine = 3-methylsulfanyl-L-aspartate(89)-[ribosomal protein uS12]-hydrogen + (sulfur carrier)-H + 5'-deoxyadenosine + L-methionine + A + S-adenosyl-L-homocysteine + 2 H(+)</text>
        <dbReference type="Rhea" id="RHEA:37087"/>
        <dbReference type="Rhea" id="RHEA-COMP:10460"/>
        <dbReference type="Rhea" id="RHEA-COMP:10461"/>
        <dbReference type="Rhea" id="RHEA-COMP:14737"/>
        <dbReference type="Rhea" id="RHEA-COMP:14739"/>
        <dbReference type="ChEBI" id="CHEBI:13193"/>
        <dbReference type="ChEBI" id="CHEBI:15378"/>
        <dbReference type="ChEBI" id="CHEBI:17319"/>
        <dbReference type="ChEBI" id="CHEBI:17499"/>
        <dbReference type="ChEBI" id="CHEBI:29917"/>
        <dbReference type="ChEBI" id="CHEBI:29961"/>
        <dbReference type="ChEBI" id="CHEBI:57844"/>
        <dbReference type="ChEBI" id="CHEBI:57856"/>
        <dbReference type="ChEBI" id="CHEBI:59789"/>
        <dbReference type="ChEBI" id="CHEBI:64428"/>
        <dbReference type="ChEBI" id="CHEBI:73599"/>
        <dbReference type="EC" id="2.8.4.4"/>
    </reaction>
</comment>
<dbReference type="PROSITE" id="PS50926">
    <property type="entry name" value="TRAM"/>
    <property type="match status" value="1"/>
</dbReference>
<dbReference type="HAMAP" id="MF_01865">
    <property type="entry name" value="MTTase_RimO"/>
    <property type="match status" value="1"/>
</dbReference>
<dbReference type="SFLD" id="SFLDG01082">
    <property type="entry name" value="B12-binding_domain_containing"/>
    <property type="match status" value="1"/>
</dbReference>
<comment type="subcellular location">
    <subcellularLocation>
        <location evidence="8">Cytoplasm</location>
    </subcellularLocation>
</comment>
<dbReference type="FunFam" id="3.80.30.20:FF:000001">
    <property type="entry name" value="tRNA-2-methylthio-N(6)-dimethylallyladenosine synthase 2"/>
    <property type="match status" value="1"/>
</dbReference>
<evidence type="ECO:0000313" key="12">
    <source>
        <dbReference type="EMBL" id="VYS73965.1"/>
    </source>
</evidence>
<feature type="domain" description="TRAM" evidence="9">
    <location>
        <begin position="374"/>
        <end position="442"/>
    </location>
</feature>
<dbReference type="CDD" id="cd01335">
    <property type="entry name" value="Radical_SAM"/>
    <property type="match status" value="1"/>
</dbReference>
<dbReference type="Gene3D" id="3.40.50.12160">
    <property type="entry name" value="Methylthiotransferase, N-terminal domain"/>
    <property type="match status" value="1"/>
</dbReference>
<keyword evidence="5 8" id="KW-0479">Metal-binding</keyword>
<gene>
    <name evidence="8 12" type="primary">rimO</name>
    <name evidence="12" type="ORF">AULFYP135_00112</name>
</gene>
<dbReference type="GO" id="GO:0046872">
    <property type="term" value="F:metal ion binding"/>
    <property type="evidence" value="ECO:0007669"/>
    <property type="project" value="UniProtKB-KW"/>
</dbReference>
<dbReference type="InterPro" id="IPR007197">
    <property type="entry name" value="rSAM"/>
</dbReference>
<reference evidence="12" key="1">
    <citation type="submission" date="2019-11" db="EMBL/GenBank/DDBJ databases">
        <authorList>
            <person name="Feng L."/>
        </authorList>
    </citation>
    <scope>NUCLEOTIDE SEQUENCE</scope>
    <source>
        <strain evidence="12">AundefinedLFYP135</strain>
    </source>
</reference>
<feature type="domain" description="MTTase N-terminal" evidence="10">
    <location>
        <begin position="3"/>
        <end position="119"/>
    </location>
</feature>
<dbReference type="Pfam" id="PF04055">
    <property type="entry name" value="Radical_SAM"/>
    <property type="match status" value="1"/>
</dbReference>
<dbReference type="InterPro" id="IPR013848">
    <property type="entry name" value="Methylthiotransferase_N"/>
</dbReference>
<keyword evidence="3 8" id="KW-0808">Transferase</keyword>
<dbReference type="GO" id="GO:0140101">
    <property type="term" value="F:catalytic activity, acting on a tRNA"/>
    <property type="evidence" value="ECO:0007669"/>
    <property type="project" value="UniProtKB-ARBA"/>
</dbReference>
<dbReference type="InterPro" id="IPR005839">
    <property type="entry name" value="Methylthiotransferase"/>
</dbReference>
<evidence type="ECO:0000259" key="11">
    <source>
        <dbReference type="PROSITE" id="PS51918"/>
    </source>
</evidence>
<dbReference type="EC" id="2.8.4.4" evidence="8"/>
<evidence type="ECO:0000256" key="7">
    <source>
        <dbReference type="ARBA" id="ARBA00023014"/>
    </source>
</evidence>
<dbReference type="InterPro" id="IPR005840">
    <property type="entry name" value="Ribosomal_uS12_MeSTrfase_RimO"/>
</dbReference>
<dbReference type="InterPro" id="IPR020612">
    <property type="entry name" value="Methylthiotransferase_CS"/>
</dbReference>
<evidence type="ECO:0000259" key="10">
    <source>
        <dbReference type="PROSITE" id="PS51449"/>
    </source>
</evidence>
<keyword evidence="12" id="KW-0687">Ribonucleoprotein</keyword>
<dbReference type="InterPro" id="IPR012340">
    <property type="entry name" value="NA-bd_OB-fold"/>
</dbReference>
<evidence type="ECO:0000256" key="2">
    <source>
        <dbReference type="ARBA" id="ARBA00022490"/>
    </source>
</evidence>
<dbReference type="InterPro" id="IPR058240">
    <property type="entry name" value="rSAM_sf"/>
</dbReference>
<feature type="binding site" evidence="8">
    <location>
        <position position="48"/>
    </location>
    <ligand>
        <name>[4Fe-4S] cluster</name>
        <dbReference type="ChEBI" id="CHEBI:49883"/>
        <label>1</label>
    </ligand>
</feature>
<dbReference type="GO" id="GO:0005840">
    <property type="term" value="C:ribosome"/>
    <property type="evidence" value="ECO:0007669"/>
    <property type="project" value="UniProtKB-KW"/>
</dbReference>
<keyword evidence="7 8" id="KW-0411">Iron-sulfur</keyword>
<evidence type="ECO:0000259" key="9">
    <source>
        <dbReference type="PROSITE" id="PS50926"/>
    </source>
</evidence>
<comment type="function">
    <text evidence="8">Catalyzes the methylthiolation of an aspartic acid residue of ribosomal protein uS12.</text>
</comment>
<sequence length="442" mass="49642">MAYKVGMVSLGCSKNQVDAEIMLALIQENGFELCADAEQCDVVIINTCGFIEDAKKESIETILEFCQMKAEGKIKVVVVTGCLAERYQKEVALEIPEADVVLGIGCNGEIVKAIKQALAGERVVSFADKTLMPLSGNRVLANAPFFAYVKLADGCNNRCAFCAIPLIRGDFRSRPMEDVLDEVKRLAAQGVKEVNVVAQDTTRYGDDLYGRLVLPELLREICKIDGIRWVRILYCYPDRITDELLEVMAQEEKIVKYVDVPIQHASGEVLRAMNRKGNADTLKALLQKIRDKVPGVVLRTTMIVGFPGETEEQFEELCNFIHEVKFERLGCFTYSREEDTPAAEMADQIDPEVMQRRAEVLMTEQLSIAEEINKTFVGKTFTVMVEDMDEESGLYYGRSYMDAPDIDTKVYFSSEEDLCPGDFVEVVIENFVEYDLVGHIKE</sequence>
<dbReference type="GO" id="GO:0035600">
    <property type="term" value="P:tRNA methylthiolation"/>
    <property type="evidence" value="ECO:0007669"/>
    <property type="project" value="UniProtKB-ARBA"/>
</dbReference>
<dbReference type="NCBIfam" id="TIGR00089">
    <property type="entry name" value="MiaB/RimO family radical SAM methylthiotransferase"/>
    <property type="match status" value="1"/>
</dbReference>
<dbReference type="InterPro" id="IPR002792">
    <property type="entry name" value="TRAM_dom"/>
</dbReference>
<feature type="binding site" evidence="8">
    <location>
        <position position="82"/>
    </location>
    <ligand>
        <name>[4Fe-4S] cluster</name>
        <dbReference type="ChEBI" id="CHEBI:49883"/>
        <label>1</label>
    </ligand>
</feature>
<evidence type="ECO:0000256" key="6">
    <source>
        <dbReference type="ARBA" id="ARBA00023004"/>
    </source>
</evidence>
<dbReference type="PROSITE" id="PS01278">
    <property type="entry name" value="MTTASE_RADICAL"/>
    <property type="match status" value="1"/>
</dbReference>
<dbReference type="InterPro" id="IPR006638">
    <property type="entry name" value="Elp3/MiaA/NifB-like_rSAM"/>
</dbReference>
<evidence type="ECO:0000256" key="8">
    <source>
        <dbReference type="HAMAP-Rule" id="MF_01865"/>
    </source>
</evidence>
<dbReference type="GO" id="GO:0005829">
    <property type="term" value="C:cytosol"/>
    <property type="evidence" value="ECO:0007669"/>
    <property type="project" value="TreeGrafter"/>
</dbReference>
<keyword evidence="1 8" id="KW-0004">4Fe-4S</keyword>
<dbReference type="SUPFAM" id="SSF102114">
    <property type="entry name" value="Radical SAM enzymes"/>
    <property type="match status" value="1"/>
</dbReference>
<comment type="cofactor">
    <cofactor evidence="8">
        <name>[4Fe-4S] cluster</name>
        <dbReference type="ChEBI" id="CHEBI:49883"/>
    </cofactor>
    <text evidence="8">Binds 2 [4Fe-4S] clusters. One cluster is coordinated with 3 cysteines and an exchangeable S-adenosyl-L-methionine.</text>
</comment>
<proteinExistence type="inferred from homology"/>
<protein>
    <recommendedName>
        <fullName evidence="8">Ribosomal protein uS12 methylthiotransferase RimO</fullName>
        <shortName evidence="8">uS12 MTTase</shortName>
        <shortName evidence="8">uS12 methylthiotransferase</shortName>
        <ecNumber evidence="8">2.8.4.4</ecNumber>
    </recommendedName>
    <alternativeName>
        <fullName evidence="8">Ribosomal protein uS12 (aspartate-C(3))-methylthiotransferase</fullName>
    </alternativeName>
    <alternativeName>
        <fullName evidence="8">Ribosome maturation factor RimO</fullName>
    </alternativeName>
</protein>
<dbReference type="SMART" id="SM00729">
    <property type="entry name" value="Elp3"/>
    <property type="match status" value="1"/>
</dbReference>
<dbReference type="Pfam" id="PF18693">
    <property type="entry name" value="TRAM_2"/>
    <property type="match status" value="1"/>
</dbReference>
<keyword evidence="4 8" id="KW-0949">S-adenosyl-L-methionine</keyword>
<dbReference type="PROSITE" id="PS51449">
    <property type="entry name" value="MTTASE_N"/>
    <property type="match status" value="1"/>
</dbReference>
<evidence type="ECO:0000256" key="3">
    <source>
        <dbReference type="ARBA" id="ARBA00022679"/>
    </source>
</evidence>
<dbReference type="Gene3D" id="2.40.50.140">
    <property type="entry name" value="Nucleic acid-binding proteins"/>
    <property type="match status" value="1"/>
</dbReference>
<dbReference type="InterPro" id="IPR023404">
    <property type="entry name" value="rSAM_horseshoe"/>
</dbReference>
<keyword evidence="6 8" id="KW-0408">Iron</keyword>
<accession>A0A6N2R1U8</accession>
<feature type="binding site" evidence="8">
    <location>
        <position position="155"/>
    </location>
    <ligand>
        <name>[4Fe-4S] cluster</name>
        <dbReference type="ChEBI" id="CHEBI:49883"/>
        <label>2</label>
        <note>4Fe-4S-S-AdoMet</note>
    </ligand>
</feature>
<evidence type="ECO:0000256" key="4">
    <source>
        <dbReference type="ARBA" id="ARBA00022691"/>
    </source>
</evidence>
<feature type="domain" description="Radical SAM core" evidence="11">
    <location>
        <begin position="141"/>
        <end position="371"/>
    </location>
</feature>
<dbReference type="PROSITE" id="PS51918">
    <property type="entry name" value="RADICAL_SAM"/>
    <property type="match status" value="1"/>
</dbReference>
<feature type="binding site" evidence="8">
    <location>
        <position position="162"/>
    </location>
    <ligand>
        <name>[4Fe-4S] cluster</name>
        <dbReference type="ChEBI" id="CHEBI:49883"/>
        <label>2</label>
        <note>4Fe-4S-S-AdoMet</note>
    </ligand>
</feature>
<dbReference type="Gene3D" id="3.80.30.20">
    <property type="entry name" value="tm_1862 like domain"/>
    <property type="match status" value="1"/>
</dbReference>
<dbReference type="GO" id="GO:0035599">
    <property type="term" value="F:aspartic acid methylthiotransferase activity"/>
    <property type="evidence" value="ECO:0007669"/>
    <property type="project" value="TreeGrafter"/>
</dbReference>
<comment type="similarity">
    <text evidence="8">Belongs to the methylthiotransferase family. RimO subfamily.</text>
</comment>
<dbReference type="GO" id="GO:0051539">
    <property type="term" value="F:4 iron, 4 sulfur cluster binding"/>
    <property type="evidence" value="ECO:0007669"/>
    <property type="project" value="UniProtKB-UniRule"/>
</dbReference>
<dbReference type="Pfam" id="PF00919">
    <property type="entry name" value="UPF0004"/>
    <property type="match status" value="1"/>
</dbReference>
<evidence type="ECO:0000256" key="5">
    <source>
        <dbReference type="ARBA" id="ARBA00022723"/>
    </source>
</evidence>
<dbReference type="PANTHER" id="PTHR43837">
    <property type="entry name" value="RIBOSOMAL PROTEIN S12 METHYLTHIOTRANSFERASE RIMO"/>
    <property type="match status" value="1"/>
</dbReference>
<feature type="binding site" evidence="8">
    <location>
        <position position="159"/>
    </location>
    <ligand>
        <name>[4Fe-4S] cluster</name>
        <dbReference type="ChEBI" id="CHEBI:49883"/>
        <label>2</label>
        <note>4Fe-4S-S-AdoMet</note>
    </ligand>
</feature>
<dbReference type="NCBIfam" id="TIGR01125">
    <property type="entry name" value="30S ribosomal protein S12 methylthiotransferase RimO"/>
    <property type="match status" value="1"/>
</dbReference>
<dbReference type="SFLD" id="SFLDS00029">
    <property type="entry name" value="Radical_SAM"/>
    <property type="match status" value="1"/>
</dbReference>
<dbReference type="SFLD" id="SFLDF00274">
    <property type="entry name" value="ribosomal_protein_S12_methylth"/>
    <property type="match status" value="1"/>
</dbReference>
<evidence type="ECO:0000256" key="1">
    <source>
        <dbReference type="ARBA" id="ARBA00022485"/>
    </source>
</evidence>
<dbReference type="AlphaFoldDB" id="A0A6N2R1U8"/>
<name>A0A6N2R1U8_9FIRM</name>
<dbReference type="EMBL" id="CACRSL010000003">
    <property type="protein sequence ID" value="VYS73965.1"/>
    <property type="molecule type" value="Genomic_DNA"/>
</dbReference>
<dbReference type="InterPro" id="IPR038135">
    <property type="entry name" value="Methylthiotransferase_N_sf"/>
</dbReference>
<dbReference type="PANTHER" id="PTHR43837:SF1">
    <property type="entry name" value="RIBOSOMAL PROTEIN US12 METHYLTHIOTRANSFERASE RIMO"/>
    <property type="match status" value="1"/>
</dbReference>
<feature type="binding site" evidence="8">
    <location>
        <position position="12"/>
    </location>
    <ligand>
        <name>[4Fe-4S] cluster</name>
        <dbReference type="ChEBI" id="CHEBI:49883"/>
        <label>1</label>
    </ligand>
</feature>
<organism evidence="12">
    <name type="scientific">uncultured Anaerotruncus sp</name>
    <dbReference type="NCBI Taxonomy" id="905011"/>
    <lineage>
        <taxon>Bacteria</taxon>
        <taxon>Bacillati</taxon>
        <taxon>Bacillota</taxon>
        <taxon>Clostridia</taxon>
        <taxon>Eubacteriales</taxon>
        <taxon>Oscillospiraceae</taxon>
        <taxon>Anaerotruncus</taxon>
        <taxon>environmental samples</taxon>
    </lineage>
</organism>
<keyword evidence="2 8" id="KW-0963">Cytoplasm</keyword>
<dbReference type="SFLD" id="SFLDG01061">
    <property type="entry name" value="methylthiotransferase"/>
    <property type="match status" value="1"/>
</dbReference>
<dbReference type="GO" id="GO:0103039">
    <property type="term" value="F:protein methylthiotransferase activity"/>
    <property type="evidence" value="ECO:0007669"/>
    <property type="project" value="UniProtKB-EC"/>
</dbReference>
<keyword evidence="12" id="KW-0689">Ribosomal protein</keyword>